<proteinExistence type="predicted"/>
<feature type="region of interest" description="Disordered" evidence="1">
    <location>
        <begin position="1"/>
        <end position="29"/>
    </location>
</feature>
<reference evidence="2 3" key="1">
    <citation type="journal article" date="2019" name="Sci. Rep.">
        <title>Orb-weaving spider Araneus ventricosus genome elucidates the spidroin gene catalogue.</title>
        <authorList>
            <person name="Kono N."/>
            <person name="Nakamura H."/>
            <person name="Ohtoshi R."/>
            <person name="Moran D.A.P."/>
            <person name="Shinohara A."/>
            <person name="Yoshida Y."/>
            <person name="Fujiwara M."/>
            <person name="Mori M."/>
            <person name="Tomita M."/>
            <person name="Arakawa K."/>
        </authorList>
    </citation>
    <scope>NUCLEOTIDE SEQUENCE [LARGE SCALE GENOMIC DNA]</scope>
</reference>
<evidence type="ECO:0000256" key="1">
    <source>
        <dbReference type="SAM" id="MobiDB-lite"/>
    </source>
</evidence>
<feature type="region of interest" description="Disordered" evidence="1">
    <location>
        <begin position="56"/>
        <end position="95"/>
    </location>
</feature>
<dbReference type="AlphaFoldDB" id="A0A4Y2RXV5"/>
<protein>
    <submittedName>
        <fullName evidence="2">Uncharacterized protein</fullName>
    </submittedName>
</protein>
<name>A0A4Y2RXV5_ARAVE</name>
<comment type="caution">
    <text evidence="2">The sequence shown here is derived from an EMBL/GenBank/DDBJ whole genome shotgun (WGS) entry which is preliminary data.</text>
</comment>
<feature type="compositionally biased region" description="Polar residues" evidence="1">
    <location>
        <begin position="83"/>
        <end position="95"/>
    </location>
</feature>
<dbReference type="Proteomes" id="UP000499080">
    <property type="component" value="Unassembled WGS sequence"/>
</dbReference>
<keyword evidence="3" id="KW-1185">Reference proteome</keyword>
<dbReference type="EMBL" id="BGPR01018771">
    <property type="protein sequence ID" value="GBN80089.1"/>
    <property type="molecule type" value="Genomic_DNA"/>
</dbReference>
<evidence type="ECO:0000313" key="2">
    <source>
        <dbReference type="EMBL" id="GBN80089.1"/>
    </source>
</evidence>
<accession>A0A4Y2RXV5</accession>
<evidence type="ECO:0000313" key="3">
    <source>
        <dbReference type="Proteomes" id="UP000499080"/>
    </source>
</evidence>
<organism evidence="2 3">
    <name type="scientific">Araneus ventricosus</name>
    <name type="common">Orbweaver spider</name>
    <name type="synonym">Epeira ventricosa</name>
    <dbReference type="NCBI Taxonomy" id="182803"/>
    <lineage>
        <taxon>Eukaryota</taxon>
        <taxon>Metazoa</taxon>
        <taxon>Ecdysozoa</taxon>
        <taxon>Arthropoda</taxon>
        <taxon>Chelicerata</taxon>
        <taxon>Arachnida</taxon>
        <taxon>Araneae</taxon>
        <taxon>Araneomorphae</taxon>
        <taxon>Entelegynae</taxon>
        <taxon>Araneoidea</taxon>
        <taxon>Araneidae</taxon>
        <taxon>Araneus</taxon>
    </lineage>
</organism>
<feature type="non-terminal residue" evidence="2">
    <location>
        <position position="1"/>
    </location>
</feature>
<sequence length="95" mass="10450">VVKSRPTKGENRRFRGNQHTSKPMDENVFTASSSKLSILDTADVSIDKETFEEIKDNKSEQHKGSFGNMEAAGAYPISERSIGPSTSEHCTMEGT</sequence>
<gene>
    <name evidence="2" type="ORF">AVEN_227880_1</name>
</gene>